<keyword evidence="1" id="KW-0472">Membrane</keyword>
<feature type="transmembrane region" description="Helical" evidence="1">
    <location>
        <begin position="87"/>
        <end position="107"/>
    </location>
</feature>
<comment type="caution">
    <text evidence="2">The sequence shown here is derived from an EMBL/GenBank/DDBJ whole genome shotgun (WGS) entry which is preliminary data.</text>
</comment>
<keyword evidence="1" id="KW-0812">Transmembrane</keyword>
<dbReference type="EMBL" id="QWDE01000001">
    <property type="protein sequence ID" value="RFZ85348.1"/>
    <property type="molecule type" value="Genomic_DNA"/>
</dbReference>
<gene>
    <name evidence="2" type="ORF">DYU05_07050</name>
</gene>
<dbReference type="AlphaFoldDB" id="A0A3E2NWG4"/>
<accession>A0A3E2NWG4</accession>
<dbReference type="OrthoDB" id="798106at2"/>
<sequence>MKFLASFVLIAWAVTGLYLGIGGLTKLDTDENFKDIQKRKTELELKKFNPPITVKEIPIDNEYDYQIFTLHQGIEEYFTWTVILPRFAALSITAMSFGLLGAVVFLLKSLALNKEDITKIKYLSLPTLGILTGMVVLGLSYILPTIIVEGATEIRPITLMFFCLFCGICSENFYKKIDDLFEKLFKSK</sequence>
<dbReference type="RefSeq" id="WP_117382248.1">
    <property type="nucleotide sequence ID" value="NZ_QWDE01000001.1"/>
</dbReference>
<evidence type="ECO:0000313" key="3">
    <source>
        <dbReference type="Proteomes" id="UP000260823"/>
    </source>
</evidence>
<keyword evidence="3" id="KW-1185">Reference proteome</keyword>
<reference evidence="2 3" key="1">
    <citation type="submission" date="2018-08" db="EMBL/GenBank/DDBJ databases">
        <title>Mucilaginibacter terrae sp. nov., isolated from manganese diggings.</title>
        <authorList>
            <person name="Huang Y."/>
            <person name="Zhou Z."/>
        </authorList>
    </citation>
    <scope>NUCLEOTIDE SEQUENCE [LARGE SCALE GENOMIC DNA]</scope>
    <source>
        <strain evidence="2 3">ZH6</strain>
    </source>
</reference>
<evidence type="ECO:0000313" key="2">
    <source>
        <dbReference type="EMBL" id="RFZ85348.1"/>
    </source>
</evidence>
<feature type="transmembrane region" description="Helical" evidence="1">
    <location>
        <begin position="128"/>
        <end position="148"/>
    </location>
</feature>
<proteinExistence type="predicted"/>
<feature type="transmembrane region" description="Helical" evidence="1">
    <location>
        <begin position="154"/>
        <end position="174"/>
    </location>
</feature>
<organism evidence="2 3">
    <name type="scientific">Mucilaginibacter terrenus</name>
    <dbReference type="NCBI Taxonomy" id="2482727"/>
    <lineage>
        <taxon>Bacteria</taxon>
        <taxon>Pseudomonadati</taxon>
        <taxon>Bacteroidota</taxon>
        <taxon>Sphingobacteriia</taxon>
        <taxon>Sphingobacteriales</taxon>
        <taxon>Sphingobacteriaceae</taxon>
        <taxon>Mucilaginibacter</taxon>
    </lineage>
</organism>
<evidence type="ECO:0000256" key="1">
    <source>
        <dbReference type="SAM" id="Phobius"/>
    </source>
</evidence>
<dbReference type="Proteomes" id="UP000260823">
    <property type="component" value="Unassembled WGS sequence"/>
</dbReference>
<protein>
    <submittedName>
        <fullName evidence="2">Uncharacterized protein</fullName>
    </submittedName>
</protein>
<name>A0A3E2NWG4_9SPHI</name>
<keyword evidence="1" id="KW-1133">Transmembrane helix</keyword>